<dbReference type="SUPFAM" id="SSF52540">
    <property type="entry name" value="P-loop containing nucleoside triphosphate hydrolases"/>
    <property type="match status" value="1"/>
</dbReference>
<dbReference type="Pfam" id="PF00005">
    <property type="entry name" value="ABC_tran"/>
    <property type="match status" value="1"/>
</dbReference>
<feature type="domain" description="ABC transporter" evidence="6">
    <location>
        <begin position="18"/>
        <end position="255"/>
    </location>
</feature>
<evidence type="ECO:0000313" key="8">
    <source>
        <dbReference type="Proteomes" id="UP001241758"/>
    </source>
</evidence>
<evidence type="ECO:0000259" key="6">
    <source>
        <dbReference type="PROSITE" id="PS50893"/>
    </source>
</evidence>
<accession>A0ABT6WF15</accession>
<dbReference type="InterPro" id="IPR025302">
    <property type="entry name" value="DrrA1/2-like_C"/>
</dbReference>
<keyword evidence="5" id="KW-0046">Antibiotic resistance</keyword>
<name>A0ABT6WF15_9ACTN</name>
<dbReference type="PANTHER" id="PTHR42711:SF18">
    <property type="entry name" value="ABC TRANSPORTER, ATP-BINDING PROTEIN"/>
    <property type="match status" value="1"/>
</dbReference>
<dbReference type="InterPro" id="IPR050763">
    <property type="entry name" value="ABC_transporter_ATP-binding"/>
</dbReference>
<evidence type="ECO:0000256" key="2">
    <source>
        <dbReference type="ARBA" id="ARBA00022448"/>
    </source>
</evidence>
<dbReference type="GO" id="GO:0005524">
    <property type="term" value="F:ATP binding"/>
    <property type="evidence" value="ECO:0007669"/>
    <property type="project" value="UniProtKB-KW"/>
</dbReference>
<keyword evidence="8" id="KW-1185">Reference proteome</keyword>
<dbReference type="SMART" id="SM00382">
    <property type="entry name" value="AAA"/>
    <property type="match status" value="1"/>
</dbReference>
<evidence type="ECO:0000256" key="5">
    <source>
        <dbReference type="ARBA" id="ARBA00023251"/>
    </source>
</evidence>
<dbReference type="Pfam" id="PF13732">
    <property type="entry name" value="DrrA1-3_C"/>
    <property type="match status" value="1"/>
</dbReference>
<reference evidence="7 8" key="1">
    <citation type="submission" date="2023-05" db="EMBL/GenBank/DDBJ databases">
        <title>Actinoplanes sp. NEAU-A12 genome sequencing.</title>
        <authorList>
            <person name="Wang Z.-S."/>
        </authorList>
    </citation>
    <scope>NUCLEOTIDE SEQUENCE [LARGE SCALE GENOMIC DNA]</scope>
    <source>
        <strain evidence="7 8">NEAU-A12</strain>
    </source>
</reference>
<protein>
    <submittedName>
        <fullName evidence="7">ABC transporter ATP-binding protein</fullName>
    </submittedName>
</protein>
<gene>
    <name evidence="7" type="ORF">QLQ12_06735</name>
</gene>
<dbReference type="Gene3D" id="3.40.50.300">
    <property type="entry name" value="P-loop containing nucleotide triphosphate hydrolases"/>
    <property type="match status" value="1"/>
</dbReference>
<dbReference type="EMBL" id="JASCTH010000003">
    <property type="protein sequence ID" value="MDI6098297.1"/>
    <property type="molecule type" value="Genomic_DNA"/>
</dbReference>
<organism evidence="7 8">
    <name type="scientific">Actinoplanes sandaracinus</name>
    <dbReference type="NCBI Taxonomy" id="3045177"/>
    <lineage>
        <taxon>Bacteria</taxon>
        <taxon>Bacillati</taxon>
        <taxon>Actinomycetota</taxon>
        <taxon>Actinomycetes</taxon>
        <taxon>Micromonosporales</taxon>
        <taxon>Micromonosporaceae</taxon>
        <taxon>Actinoplanes</taxon>
    </lineage>
</organism>
<evidence type="ECO:0000313" key="7">
    <source>
        <dbReference type="EMBL" id="MDI6098297.1"/>
    </source>
</evidence>
<keyword evidence="4 7" id="KW-0067">ATP-binding</keyword>
<evidence type="ECO:0000256" key="4">
    <source>
        <dbReference type="ARBA" id="ARBA00022840"/>
    </source>
</evidence>
<dbReference type="Proteomes" id="UP001241758">
    <property type="component" value="Unassembled WGS sequence"/>
</dbReference>
<evidence type="ECO:0000256" key="3">
    <source>
        <dbReference type="ARBA" id="ARBA00022741"/>
    </source>
</evidence>
<sequence length="331" mass="36403">MHSAPSGSSDHAIEAVGLRRTYRTRTGWLRPRNSTVEAVREVDFTVRRGELFGLLGPNGAGKTTTIKMLNTLLIPSAGSARICGFDVVRQTREVRRRIGYVFGGDRGLYDRLSALDNLRYFAELYGVAPRDQRRRIGELLDLVGLTGRERERVEGYSRGMRQRLHIARGLLHSPEVLFLDEPSIGVDPVAARELRRTVADLAATGTTVLLTTHYMAEADELCDRIAVIADGRIQALGTPAELRQRADGRRVVEVEAYGVPDTAISALRDLPGVRETAVETRGALQVLTVQSDAHVDVQGDVLRELAGIRLGRVDSREPTLEDAYVAIVNAS</sequence>
<evidence type="ECO:0000256" key="1">
    <source>
        <dbReference type="ARBA" id="ARBA00004202"/>
    </source>
</evidence>
<dbReference type="PANTHER" id="PTHR42711">
    <property type="entry name" value="ABC TRANSPORTER ATP-BINDING PROTEIN"/>
    <property type="match status" value="1"/>
</dbReference>
<proteinExistence type="predicted"/>
<comment type="caution">
    <text evidence="7">The sequence shown here is derived from an EMBL/GenBank/DDBJ whole genome shotgun (WGS) entry which is preliminary data.</text>
</comment>
<dbReference type="PROSITE" id="PS50893">
    <property type="entry name" value="ABC_TRANSPORTER_2"/>
    <property type="match status" value="1"/>
</dbReference>
<dbReference type="InterPro" id="IPR027417">
    <property type="entry name" value="P-loop_NTPase"/>
</dbReference>
<comment type="subcellular location">
    <subcellularLocation>
        <location evidence="1">Cell membrane</location>
        <topology evidence="1">Peripheral membrane protein</topology>
    </subcellularLocation>
</comment>
<keyword evidence="3" id="KW-0547">Nucleotide-binding</keyword>
<keyword evidence="2" id="KW-0813">Transport</keyword>
<dbReference type="InterPro" id="IPR003439">
    <property type="entry name" value="ABC_transporter-like_ATP-bd"/>
</dbReference>
<dbReference type="RefSeq" id="WP_282757862.1">
    <property type="nucleotide sequence ID" value="NZ_JASCTH010000003.1"/>
</dbReference>
<dbReference type="InterPro" id="IPR003593">
    <property type="entry name" value="AAA+_ATPase"/>
</dbReference>